<gene>
    <name evidence="2" type="ORF">BST97_06395</name>
</gene>
<organism evidence="2 3">
    <name type="scientific">Nonlabens spongiae</name>
    <dbReference type="NCBI Taxonomy" id="331648"/>
    <lineage>
        <taxon>Bacteria</taxon>
        <taxon>Pseudomonadati</taxon>
        <taxon>Bacteroidota</taxon>
        <taxon>Flavobacteriia</taxon>
        <taxon>Flavobacteriales</taxon>
        <taxon>Flavobacteriaceae</taxon>
        <taxon>Nonlabens</taxon>
    </lineage>
</organism>
<name>A0A1W6MJ96_9FLAO</name>
<reference evidence="2 3" key="1">
    <citation type="submission" date="2016-11" db="EMBL/GenBank/DDBJ databases">
        <title>Trade-off between light-utilization and light-protection in marine flavobacteria.</title>
        <authorList>
            <person name="Kumagai Y."/>
        </authorList>
    </citation>
    <scope>NUCLEOTIDE SEQUENCE [LARGE SCALE GENOMIC DNA]</scope>
    <source>
        <strain evidence="2 3">JCM 13191</strain>
    </source>
</reference>
<keyword evidence="1" id="KW-0732">Signal</keyword>
<dbReference type="OrthoDB" id="1144733at2"/>
<keyword evidence="3" id="KW-1185">Reference proteome</keyword>
<dbReference type="AlphaFoldDB" id="A0A1W6MJ96"/>
<sequence length="145" mass="16536">MRKVICLLLVIVSSTISIAQSLQTTTTDFLSECRIDFQPSTTTLDLELLTKQFLSNCSTNFEVDKVVETSKFDQKLLKYNPQAYAFDFRPTIQNVFDTPTFQLGNYNEFEQQFRFSNPAFFEANNNTVLSSGYQSFICPTGGINF</sequence>
<dbReference type="STRING" id="331648.BST97_06395"/>
<protein>
    <submittedName>
        <fullName evidence="2">Uncharacterized protein</fullName>
    </submittedName>
</protein>
<accession>A0A1W6MJ96</accession>
<feature type="chain" id="PRO_5012371059" evidence="1">
    <location>
        <begin position="20"/>
        <end position="145"/>
    </location>
</feature>
<dbReference type="Proteomes" id="UP000193431">
    <property type="component" value="Chromosome"/>
</dbReference>
<dbReference type="EMBL" id="CP019344">
    <property type="protein sequence ID" value="ARN77653.1"/>
    <property type="molecule type" value="Genomic_DNA"/>
</dbReference>
<feature type="signal peptide" evidence="1">
    <location>
        <begin position="1"/>
        <end position="19"/>
    </location>
</feature>
<proteinExistence type="predicted"/>
<evidence type="ECO:0000313" key="2">
    <source>
        <dbReference type="EMBL" id="ARN77653.1"/>
    </source>
</evidence>
<dbReference type="RefSeq" id="WP_085766454.1">
    <property type="nucleotide sequence ID" value="NZ_CP019344.1"/>
</dbReference>
<evidence type="ECO:0000313" key="3">
    <source>
        <dbReference type="Proteomes" id="UP000193431"/>
    </source>
</evidence>
<evidence type="ECO:0000256" key="1">
    <source>
        <dbReference type="SAM" id="SignalP"/>
    </source>
</evidence>